<dbReference type="GO" id="GO:0006400">
    <property type="term" value="P:tRNA modification"/>
    <property type="evidence" value="ECO:0007669"/>
    <property type="project" value="UniProtKB-UniRule"/>
</dbReference>
<feature type="region of interest" description="Disordered" evidence="9">
    <location>
        <begin position="1"/>
        <end position="24"/>
    </location>
</feature>
<dbReference type="RefSeq" id="WP_075821052.1">
    <property type="nucleotide sequence ID" value="NZ_CAPNHH010000013.1"/>
</dbReference>
<dbReference type="InterPro" id="IPR012094">
    <property type="entry name" value="tRNA_Ile_lys_synt"/>
</dbReference>
<dbReference type="NCBIfam" id="TIGR02432">
    <property type="entry name" value="lysidine_TilS_N"/>
    <property type="match status" value="1"/>
</dbReference>
<keyword evidence="5 8" id="KW-0547">Nucleotide-binding</keyword>
<comment type="catalytic activity">
    <reaction evidence="7 8">
        <text>cytidine(34) in tRNA(Ile2) + L-lysine + ATP = lysidine(34) in tRNA(Ile2) + AMP + diphosphate + H(+)</text>
        <dbReference type="Rhea" id="RHEA:43744"/>
        <dbReference type="Rhea" id="RHEA-COMP:10625"/>
        <dbReference type="Rhea" id="RHEA-COMP:10670"/>
        <dbReference type="ChEBI" id="CHEBI:15378"/>
        <dbReference type="ChEBI" id="CHEBI:30616"/>
        <dbReference type="ChEBI" id="CHEBI:32551"/>
        <dbReference type="ChEBI" id="CHEBI:33019"/>
        <dbReference type="ChEBI" id="CHEBI:82748"/>
        <dbReference type="ChEBI" id="CHEBI:83665"/>
        <dbReference type="ChEBI" id="CHEBI:456215"/>
        <dbReference type="EC" id="6.3.4.19"/>
    </reaction>
</comment>
<dbReference type="PANTHER" id="PTHR43033">
    <property type="entry name" value="TRNA(ILE)-LYSIDINE SYNTHASE-RELATED"/>
    <property type="match status" value="1"/>
</dbReference>
<dbReference type="InterPro" id="IPR012795">
    <property type="entry name" value="tRNA_Ile_lys_synt_N"/>
</dbReference>
<dbReference type="SUPFAM" id="SSF56037">
    <property type="entry name" value="PheT/TilS domain"/>
    <property type="match status" value="1"/>
</dbReference>
<dbReference type="InterPro" id="IPR011063">
    <property type="entry name" value="TilS/TtcA_N"/>
</dbReference>
<dbReference type="InterPro" id="IPR014729">
    <property type="entry name" value="Rossmann-like_a/b/a_fold"/>
</dbReference>
<gene>
    <name evidence="8" type="primary">tilS</name>
    <name evidence="11" type="ORF">BO222_12305</name>
</gene>
<name>A0A1U7NCR1_9FIRM</name>
<sequence length="580" mass="68298">MKQNNQNKNTSLQNQSMDEPEKSILVGVSGGPDSMALLDLLIKEKRKADKAENIKNFNDQKQACTDQKWPDLSLLDLKLLKSAKIVVCHVNYQHRDTADRDEKIVEEFCNKHHLQFELLKADSKKVTGNFQAWARDLRYDFFEACARKHQAKHLLIAHQQDDHIETYLMQKQRKSIPSHYGLPFYSNRKSLTLIRPLLLWTKQELEDYCIDHQIPYGIDESNLSDDYLRNRIRHQKIEKLSLNQRQQLLYQIKIENKNLDDLHKRITRIIEEKSLFNKENEEIQWLVLDRMISDFCAVHLSKKSLQEALRQLASHGSFEIRLPDRIIQKTLDHQNSLNEDSWITKMDKNEDWSESGLDAKQNQTVPVRIQRILTGRNTRQNQQLKTQKHCKEDPLIVLKLKENVIDHNKNSDHLFEINRNRRNTDQSAGSKIRPLIQNMPIVIHSQKELEDLVSSQKEFVISDQWKIRFQKPENRMESFFVKDPDFPITIEGMKNGDRIDLRYGRKKIARIFVDKKIPKESRADFPILKNKEQKVIFMPQTGADIKHFKENCPYGMVLFSLTNSEQNKVSRTKSEDSDNE</sequence>
<protein>
    <recommendedName>
        <fullName evidence="8">tRNA(Ile)-lysidine synthase</fullName>
        <ecNumber evidence="8">6.3.4.19</ecNumber>
    </recommendedName>
    <alternativeName>
        <fullName evidence="8">tRNA(Ile)-2-lysyl-cytidine synthase</fullName>
    </alternativeName>
    <alternativeName>
        <fullName evidence="8">tRNA(Ile)-lysidine synthetase</fullName>
    </alternativeName>
</protein>
<dbReference type="Pfam" id="PF01171">
    <property type="entry name" value="ATP_bind_3"/>
    <property type="match status" value="1"/>
</dbReference>
<dbReference type="AlphaFoldDB" id="A0A1U7NCR1"/>
<evidence type="ECO:0000313" key="12">
    <source>
        <dbReference type="Proteomes" id="UP000186341"/>
    </source>
</evidence>
<dbReference type="Proteomes" id="UP000186341">
    <property type="component" value="Unassembled WGS sequence"/>
</dbReference>
<comment type="subcellular location">
    <subcellularLocation>
        <location evidence="1 8">Cytoplasm</location>
    </subcellularLocation>
</comment>
<proteinExistence type="inferred from homology"/>
<dbReference type="Gene3D" id="3.40.50.620">
    <property type="entry name" value="HUPs"/>
    <property type="match status" value="1"/>
</dbReference>
<dbReference type="EC" id="6.3.4.19" evidence="8"/>
<dbReference type="HAMAP" id="MF_01161">
    <property type="entry name" value="tRNA_Ile_lys_synt"/>
    <property type="match status" value="1"/>
</dbReference>
<reference evidence="11 12" key="1">
    <citation type="submission" date="2016-11" db="EMBL/GenBank/DDBJ databases">
        <title>Description of two novel members of the family Erysipelotrichaceae: Ileibacterium lipovorans gen. nov., sp. nov. and Dubosiella newyorkensis, gen. nov., sp. nov.</title>
        <authorList>
            <person name="Cox L.M."/>
            <person name="Sohn J."/>
            <person name="Tyrrell K.L."/>
            <person name="Citron D.M."/>
            <person name="Lawson P.A."/>
            <person name="Patel N.B."/>
            <person name="Iizumi T."/>
            <person name="Perez-Perez G.I."/>
            <person name="Goldstein E.J."/>
            <person name="Blaser M.J."/>
        </authorList>
    </citation>
    <scope>NUCLEOTIDE SEQUENCE [LARGE SCALE GENOMIC DNA]</scope>
    <source>
        <strain evidence="11 12">NYU-BL-A3</strain>
    </source>
</reference>
<keyword evidence="3 8" id="KW-0436">Ligase</keyword>
<dbReference type="NCBIfam" id="TIGR02433">
    <property type="entry name" value="lysidine_TilS_C"/>
    <property type="match status" value="1"/>
</dbReference>
<dbReference type="OrthoDB" id="9807403at2"/>
<dbReference type="GO" id="GO:0005737">
    <property type="term" value="C:cytoplasm"/>
    <property type="evidence" value="ECO:0007669"/>
    <property type="project" value="UniProtKB-SubCell"/>
</dbReference>
<dbReference type="InterPro" id="IPR012796">
    <property type="entry name" value="Lysidine-tRNA-synth_C"/>
</dbReference>
<evidence type="ECO:0000256" key="7">
    <source>
        <dbReference type="ARBA" id="ARBA00048539"/>
    </source>
</evidence>
<dbReference type="GeneID" id="82203907"/>
<evidence type="ECO:0000259" key="10">
    <source>
        <dbReference type="Pfam" id="PF01171"/>
    </source>
</evidence>
<accession>A0A1U7NCR1</accession>
<dbReference type="GO" id="GO:0005524">
    <property type="term" value="F:ATP binding"/>
    <property type="evidence" value="ECO:0007669"/>
    <property type="project" value="UniProtKB-UniRule"/>
</dbReference>
<keyword evidence="2 8" id="KW-0963">Cytoplasm</keyword>
<evidence type="ECO:0000256" key="1">
    <source>
        <dbReference type="ARBA" id="ARBA00004496"/>
    </source>
</evidence>
<dbReference type="EMBL" id="MPJW01000271">
    <property type="protein sequence ID" value="OLU36498.1"/>
    <property type="molecule type" value="Genomic_DNA"/>
</dbReference>
<dbReference type="CDD" id="cd01992">
    <property type="entry name" value="TilS_N"/>
    <property type="match status" value="1"/>
</dbReference>
<feature type="compositionally biased region" description="Polar residues" evidence="9">
    <location>
        <begin position="1"/>
        <end position="17"/>
    </location>
</feature>
<organism evidence="11 12">
    <name type="scientific">Ileibacterium valens</name>
    <dbReference type="NCBI Taxonomy" id="1862668"/>
    <lineage>
        <taxon>Bacteria</taxon>
        <taxon>Bacillati</taxon>
        <taxon>Bacillota</taxon>
        <taxon>Erysipelotrichia</taxon>
        <taxon>Erysipelotrichales</taxon>
        <taxon>Erysipelotrichaceae</taxon>
        <taxon>Ileibacterium</taxon>
    </lineage>
</organism>
<evidence type="ECO:0000256" key="6">
    <source>
        <dbReference type="ARBA" id="ARBA00022840"/>
    </source>
</evidence>
<comment type="similarity">
    <text evidence="8">Belongs to the tRNA(Ile)-lysidine synthase family.</text>
</comment>
<evidence type="ECO:0000256" key="4">
    <source>
        <dbReference type="ARBA" id="ARBA00022694"/>
    </source>
</evidence>
<evidence type="ECO:0000256" key="2">
    <source>
        <dbReference type="ARBA" id="ARBA00022490"/>
    </source>
</evidence>
<evidence type="ECO:0000256" key="8">
    <source>
        <dbReference type="HAMAP-Rule" id="MF_01161"/>
    </source>
</evidence>
<feature type="domain" description="tRNA(Ile)-lysidine/2-thiocytidine synthase N-terminal" evidence="10">
    <location>
        <begin position="81"/>
        <end position="235"/>
    </location>
</feature>
<evidence type="ECO:0000256" key="5">
    <source>
        <dbReference type="ARBA" id="ARBA00022741"/>
    </source>
</evidence>
<evidence type="ECO:0000256" key="9">
    <source>
        <dbReference type="SAM" id="MobiDB-lite"/>
    </source>
</evidence>
<evidence type="ECO:0000313" key="11">
    <source>
        <dbReference type="EMBL" id="OLU36498.1"/>
    </source>
</evidence>
<comment type="caution">
    <text evidence="11">The sequence shown here is derived from an EMBL/GenBank/DDBJ whole genome shotgun (WGS) entry which is preliminary data.</text>
</comment>
<keyword evidence="6 8" id="KW-0067">ATP-binding</keyword>
<dbReference type="PANTHER" id="PTHR43033:SF1">
    <property type="entry name" value="TRNA(ILE)-LYSIDINE SYNTHASE-RELATED"/>
    <property type="match status" value="1"/>
</dbReference>
<comment type="domain">
    <text evidence="8">The N-terminal region contains the highly conserved SGGXDS motif, predicted to be a P-loop motif involved in ATP binding.</text>
</comment>
<keyword evidence="12" id="KW-1185">Reference proteome</keyword>
<comment type="function">
    <text evidence="8">Ligates lysine onto the cytidine present at position 34 of the AUA codon-specific tRNA(Ile) that contains the anticodon CAU, in an ATP-dependent manner. Cytidine is converted to lysidine, thus changing the amino acid specificity of the tRNA from methionine to isoleucine.</text>
</comment>
<evidence type="ECO:0000256" key="3">
    <source>
        <dbReference type="ARBA" id="ARBA00022598"/>
    </source>
</evidence>
<keyword evidence="4 8" id="KW-0819">tRNA processing</keyword>
<dbReference type="SUPFAM" id="SSF52402">
    <property type="entry name" value="Adenine nucleotide alpha hydrolases-like"/>
    <property type="match status" value="1"/>
</dbReference>
<dbReference type="GO" id="GO:0032267">
    <property type="term" value="F:tRNA(Ile)-lysidine synthase activity"/>
    <property type="evidence" value="ECO:0007669"/>
    <property type="project" value="UniProtKB-EC"/>
</dbReference>
<feature type="binding site" evidence="8">
    <location>
        <begin position="29"/>
        <end position="34"/>
    </location>
    <ligand>
        <name>ATP</name>
        <dbReference type="ChEBI" id="CHEBI:30616"/>
    </ligand>
</feature>